<keyword evidence="1" id="KW-0472">Membrane</keyword>
<evidence type="ECO:0000313" key="2">
    <source>
        <dbReference type="EMBL" id="EZG78968.1"/>
    </source>
</evidence>
<dbReference type="Proteomes" id="UP000019763">
    <property type="component" value="Unassembled WGS sequence"/>
</dbReference>
<keyword evidence="1" id="KW-1133">Transmembrane helix</keyword>
<feature type="non-terminal residue" evidence="2">
    <location>
        <position position="119"/>
    </location>
</feature>
<evidence type="ECO:0000256" key="1">
    <source>
        <dbReference type="SAM" id="Phobius"/>
    </source>
</evidence>
<protein>
    <submittedName>
        <fullName evidence="2">Transmembrane protein</fullName>
    </submittedName>
</protein>
<feature type="transmembrane region" description="Helical" evidence="1">
    <location>
        <begin position="62"/>
        <end position="83"/>
    </location>
</feature>
<feature type="transmembrane region" description="Helical" evidence="1">
    <location>
        <begin position="12"/>
        <end position="31"/>
    </location>
</feature>
<proteinExistence type="predicted"/>
<dbReference type="RefSeq" id="XP_011129152.1">
    <property type="nucleotide sequence ID" value="XM_011130850.1"/>
</dbReference>
<evidence type="ECO:0000313" key="3">
    <source>
        <dbReference type="Proteomes" id="UP000019763"/>
    </source>
</evidence>
<sequence>MATALWGFMTYGILGTGMGVTGLMLSGYATLERLGFKVASNKVTFGLDHDSQKAGAVAGKGLPLPAIIITVAVVLMMSEYSSLQNLRNERLMTKSTLHANVVRHQRNWWLCLLSAVVWT</sequence>
<comment type="caution">
    <text evidence="2">The sequence shown here is derived from an EMBL/GenBank/DDBJ whole genome shotgun (WGS) entry which is preliminary data.</text>
</comment>
<dbReference type="GeneID" id="22911272"/>
<dbReference type="EMBL" id="AFNH02000232">
    <property type="protein sequence ID" value="EZG78968.1"/>
    <property type="molecule type" value="Genomic_DNA"/>
</dbReference>
<gene>
    <name evidence="2" type="ORF">GNI_030640</name>
</gene>
<dbReference type="VEuPathDB" id="CryptoDB:GNI_030640"/>
<name>A0A023BB00_GRENI</name>
<organism evidence="2 3">
    <name type="scientific">Gregarina niphandrodes</name>
    <name type="common">Septate eugregarine</name>
    <dbReference type="NCBI Taxonomy" id="110365"/>
    <lineage>
        <taxon>Eukaryota</taxon>
        <taxon>Sar</taxon>
        <taxon>Alveolata</taxon>
        <taxon>Apicomplexa</taxon>
        <taxon>Conoidasida</taxon>
        <taxon>Gregarinasina</taxon>
        <taxon>Eugregarinorida</taxon>
        <taxon>Gregarinidae</taxon>
        <taxon>Gregarina</taxon>
    </lineage>
</organism>
<accession>A0A023BB00</accession>
<keyword evidence="1 2" id="KW-0812">Transmembrane</keyword>
<dbReference type="AlphaFoldDB" id="A0A023BB00"/>
<keyword evidence="3" id="KW-1185">Reference proteome</keyword>
<reference evidence="2" key="1">
    <citation type="submission" date="2013-12" db="EMBL/GenBank/DDBJ databases">
        <authorList>
            <person name="Omoto C.K."/>
            <person name="Sibley D."/>
            <person name="Venepally P."/>
            <person name="Hadjithomas M."/>
            <person name="Karamycheva S."/>
            <person name="Brunk B."/>
            <person name="Roos D."/>
            <person name="Caler E."/>
            <person name="Lorenzi H."/>
        </authorList>
    </citation>
    <scope>NUCLEOTIDE SEQUENCE</scope>
</reference>